<dbReference type="Pfam" id="PF03572">
    <property type="entry name" value="Peptidase_S41"/>
    <property type="match status" value="1"/>
</dbReference>
<evidence type="ECO:0000259" key="1">
    <source>
        <dbReference type="SMART" id="SM00245"/>
    </source>
</evidence>
<evidence type="ECO:0000313" key="3">
    <source>
        <dbReference type="Proteomes" id="UP000661715"/>
    </source>
</evidence>
<comment type="caution">
    <text evidence="2">The sequence shown here is derived from an EMBL/GenBank/DDBJ whole genome shotgun (WGS) entry which is preliminary data.</text>
</comment>
<sequence>MNRKLILVIIFCFFDIFQMISHEKTVLSNVEKYKQFGLVWGLLKYHHSEVSKGNYNWDEIFVENVDKLEGVQTQTNLDSFLLNFVVSVEESKIKTDTNMDNVFTKNFDYKWIEQYSGNKELYIKLKKLENNTSIGSYYTSKSGIPTFENEKGFKAFDYKIKSHRLLELFSFWNVIQYYYVNKYLMDKNWFSQLEYFVDDFSNAKTNLEYELAKTKLIVSLNDSHSYYFAKPVSDSLLKFKPPFEIKIVNDTLVITGILNKLGKKDDLKLGDLIVEVNGMDIKSFQKQKIGAKFSSSNDSYLKKWANRWLMRNTKDSIKVKIKRENYITTKYIHLYKTFTDKDYSSLPFFQIEKEWQLIDDNIGYINLKTISKEDITKAFEAFSNTNGIIIDLRNYPKNISGDDITKYTYPDREEFIKVLSPLGNRPSLASFSKPSISIIIDPFKSGGKNSKYYNKKIVLLVDHTTQSKAEYIGMAIQASPTCITVGENTAGSVMNIAIFKLPDGTEFRFTTMGAFYPDGTGVQRKGLKIDHYVKETTSNFTEDQYILKGIELIKK</sequence>
<dbReference type="SUPFAM" id="SSF52096">
    <property type="entry name" value="ClpP/crotonase"/>
    <property type="match status" value="1"/>
</dbReference>
<dbReference type="InterPro" id="IPR029045">
    <property type="entry name" value="ClpP/crotonase-like_dom_sf"/>
</dbReference>
<organism evidence="2 3">
    <name type="scientific">Flavobacterium pokkalii</name>
    <dbReference type="NCBI Taxonomy" id="1940408"/>
    <lineage>
        <taxon>Bacteria</taxon>
        <taxon>Pseudomonadati</taxon>
        <taxon>Bacteroidota</taxon>
        <taxon>Flavobacteriia</taxon>
        <taxon>Flavobacteriales</taxon>
        <taxon>Flavobacteriaceae</taxon>
        <taxon>Flavobacterium</taxon>
    </lineage>
</organism>
<dbReference type="Gene3D" id="2.30.42.10">
    <property type="match status" value="1"/>
</dbReference>
<dbReference type="PANTHER" id="PTHR32060">
    <property type="entry name" value="TAIL-SPECIFIC PROTEASE"/>
    <property type="match status" value="1"/>
</dbReference>
<reference evidence="2 3" key="1">
    <citation type="journal article" date="2020" name="Microbiol. Res.">
        <title>Flavobacterium pokkalii sp. nov., a novel plant growth promoting native rhizobacteria isolated from pokkali rice grown in coastal saline affected agricultural regions of southern India, Kerala.</title>
        <authorList>
            <person name="Menon R.R."/>
            <person name="Kumari S."/>
            <person name="Viver T."/>
            <person name="Rameshkumar N."/>
        </authorList>
    </citation>
    <scope>NUCLEOTIDE SEQUENCE [LARGE SCALE GENOMIC DNA]</scope>
    <source>
        <strain evidence="2 3">L1I52</strain>
    </source>
</reference>
<dbReference type="EMBL" id="NASZ01000013">
    <property type="protein sequence ID" value="MBD0725438.1"/>
    <property type="molecule type" value="Genomic_DNA"/>
</dbReference>
<dbReference type="PANTHER" id="PTHR32060:SF22">
    <property type="entry name" value="CARBOXYL-TERMINAL-PROCESSING PEPTIDASE 3, CHLOROPLASTIC"/>
    <property type="match status" value="1"/>
</dbReference>
<gene>
    <name evidence="2" type="ORF">B6A10_09635</name>
</gene>
<dbReference type="InterPro" id="IPR005151">
    <property type="entry name" value="Tail-specific_protease"/>
</dbReference>
<keyword evidence="3" id="KW-1185">Reference proteome</keyword>
<dbReference type="SMART" id="SM00245">
    <property type="entry name" value="TSPc"/>
    <property type="match status" value="1"/>
</dbReference>
<proteinExistence type="predicted"/>
<dbReference type="Proteomes" id="UP000661715">
    <property type="component" value="Unassembled WGS sequence"/>
</dbReference>
<protein>
    <recommendedName>
        <fullName evidence="1">Tail specific protease domain-containing protein</fullName>
    </recommendedName>
</protein>
<dbReference type="Gene3D" id="3.90.226.10">
    <property type="entry name" value="2-enoyl-CoA Hydratase, Chain A, domain 1"/>
    <property type="match status" value="1"/>
</dbReference>
<name>A0ABR7UTU0_9FLAO</name>
<dbReference type="RefSeq" id="WP_188220708.1">
    <property type="nucleotide sequence ID" value="NZ_NASZ01000013.1"/>
</dbReference>
<evidence type="ECO:0000313" key="2">
    <source>
        <dbReference type="EMBL" id="MBD0725438.1"/>
    </source>
</evidence>
<dbReference type="InterPro" id="IPR036034">
    <property type="entry name" value="PDZ_sf"/>
</dbReference>
<accession>A0ABR7UTU0</accession>
<feature type="domain" description="Tail specific protease" evidence="1">
    <location>
        <begin position="314"/>
        <end position="534"/>
    </location>
</feature>